<gene>
    <name evidence="2" type="ORF">Mal15_32920</name>
</gene>
<name>A0A5B9MGX7_9BACT</name>
<reference evidence="2 3" key="1">
    <citation type="submission" date="2019-02" db="EMBL/GenBank/DDBJ databases">
        <title>Planctomycetal bacteria perform biofilm scaping via a novel small molecule.</title>
        <authorList>
            <person name="Jeske O."/>
            <person name="Boedeker C."/>
            <person name="Wiegand S."/>
            <person name="Breitling P."/>
            <person name="Kallscheuer N."/>
            <person name="Jogler M."/>
            <person name="Rohde M."/>
            <person name="Petersen J."/>
            <person name="Medema M.H."/>
            <person name="Surup F."/>
            <person name="Jogler C."/>
        </authorList>
    </citation>
    <scope>NUCLEOTIDE SEQUENCE [LARGE SCALE GENOMIC DNA]</scope>
    <source>
        <strain evidence="2 3">Mal15</strain>
    </source>
</reference>
<accession>A0A5B9MGX7</accession>
<dbReference type="Proteomes" id="UP000321353">
    <property type="component" value="Chromosome"/>
</dbReference>
<proteinExistence type="predicted"/>
<protein>
    <submittedName>
        <fullName evidence="2">Uncharacterized protein</fullName>
    </submittedName>
</protein>
<dbReference type="AlphaFoldDB" id="A0A5B9MGX7"/>
<keyword evidence="3" id="KW-1185">Reference proteome</keyword>
<dbReference type="EMBL" id="CP036264">
    <property type="protein sequence ID" value="QEF99230.1"/>
    <property type="molecule type" value="Genomic_DNA"/>
</dbReference>
<evidence type="ECO:0000313" key="2">
    <source>
        <dbReference type="EMBL" id="QEF99230.1"/>
    </source>
</evidence>
<sequence length="462" mass="49370">MSVADAPRALLLERLESRCMLAGETLLHAAHWQPRQNERFDSRDRLDQPAIISGAFSSISQKQSSRLDRGLVHQSSPLRSHAKLDGERPRVESPHLVTSQGDWFRNVSAHVGHQRQSFSVQRASSLPAFNVIRVQFFVSEETTARSERGFPTVSAAERQGTSISVQVGNLGTGVIGDTISEESVASSKSDAPETFSEAQVSNPGPATANGRNVPQTQADVLVRARGVVSDAISASDTPKSTSTRTTDAVAELTLPADPLRLKTVNVDQMFDVTIIHLHSFHGETQSSDASASDSSWELGIEALQRLRDIADDTSDGASRTELRVVDQAIVDWFGGATGLIDDIRCETELPAIAQNINASLVEVVLDATVGMHRSVGLIADSGVDGEESPASKLRGEILAVIAEEFAGAIASEGQPRVDSVDAPSPIRHSGIAYPGALIVAGLLAISTRRRTRQSVEPLSGQV</sequence>
<evidence type="ECO:0000313" key="3">
    <source>
        <dbReference type="Proteomes" id="UP000321353"/>
    </source>
</evidence>
<evidence type="ECO:0000256" key="1">
    <source>
        <dbReference type="SAM" id="MobiDB-lite"/>
    </source>
</evidence>
<dbReference type="KEGG" id="smam:Mal15_32920"/>
<feature type="region of interest" description="Disordered" evidence="1">
    <location>
        <begin position="183"/>
        <end position="213"/>
    </location>
</feature>
<organism evidence="2 3">
    <name type="scientific">Stieleria maiorica</name>
    <dbReference type="NCBI Taxonomy" id="2795974"/>
    <lineage>
        <taxon>Bacteria</taxon>
        <taxon>Pseudomonadati</taxon>
        <taxon>Planctomycetota</taxon>
        <taxon>Planctomycetia</taxon>
        <taxon>Pirellulales</taxon>
        <taxon>Pirellulaceae</taxon>
        <taxon>Stieleria</taxon>
    </lineage>
</organism>
<dbReference type="RefSeq" id="WP_147868660.1">
    <property type="nucleotide sequence ID" value="NZ_CP036264.1"/>
</dbReference>
<feature type="compositionally biased region" description="Polar residues" evidence="1">
    <location>
        <begin position="196"/>
        <end position="213"/>
    </location>
</feature>